<feature type="region of interest" description="Disordered" evidence="1">
    <location>
        <begin position="74"/>
        <end position="101"/>
    </location>
</feature>
<evidence type="ECO:0000313" key="3">
    <source>
        <dbReference type="EMBL" id="MFL9841233.1"/>
    </source>
</evidence>
<evidence type="ECO:0000256" key="1">
    <source>
        <dbReference type="SAM" id="MobiDB-lite"/>
    </source>
</evidence>
<feature type="domain" description="Cupin type-2" evidence="2">
    <location>
        <begin position="151"/>
        <end position="205"/>
    </location>
</feature>
<dbReference type="InterPro" id="IPR011051">
    <property type="entry name" value="RmlC_Cupin_sf"/>
</dbReference>
<name>A0ABW8YQ74_9SPHN</name>
<evidence type="ECO:0000259" key="2">
    <source>
        <dbReference type="Pfam" id="PF07883"/>
    </source>
</evidence>
<comment type="caution">
    <text evidence="3">The sequence shown here is derived from an EMBL/GenBank/DDBJ whole genome shotgun (WGS) entry which is preliminary data.</text>
</comment>
<dbReference type="SUPFAM" id="SSF51182">
    <property type="entry name" value="RmlC-like cupins"/>
    <property type="match status" value="1"/>
</dbReference>
<dbReference type="InterPro" id="IPR013096">
    <property type="entry name" value="Cupin_2"/>
</dbReference>
<dbReference type="CDD" id="cd06981">
    <property type="entry name" value="cupin_reut_a1446"/>
    <property type="match status" value="1"/>
</dbReference>
<dbReference type="EMBL" id="JBELQC010000001">
    <property type="protein sequence ID" value="MFL9841233.1"/>
    <property type="molecule type" value="Genomic_DNA"/>
</dbReference>
<protein>
    <submittedName>
        <fullName evidence="3">Cupin domain-containing protein</fullName>
    </submittedName>
</protein>
<sequence>MASEADQALRESARHRGLTLVKSRRRKPGGDFGKFGLQDADGNQLLGFGEDGLTAGADEIEAYLRGAMRSDWKEAAKGLPKRKTSPKPAPAEKPKPKPRLKKLKTDNLWKRLPAARKGEVFTDLLAREGVRVERIVSHGQATPEDAPLVQREDEWVILLQGSAAIRFEDSTETALAPGDHLLIPGGTRHWVTRTDPDAPTLWLAVHVG</sequence>
<reference evidence="3 4" key="1">
    <citation type="submission" date="2024-06" db="EMBL/GenBank/DDBJ databases">
        <authorList>
            <person name="Kaempfer P."/>
            <person name="Viver T."/>
        </authorList>
    </citation>
    <scope>NUCLEOTIDE SEQUENCE [LARGE SCALE GENOMIC DNA]</scope>
    <source>
        <strain evidence="3 4">ST-64</strain>
    </source>
</reference>
<feature type="region of interest" description="Disordered" evidence="1">
    <location>
        <begin position="1"/>
        <end position="36"/>
    </location>
</feature>
<dbReference type="Pfam" id="PF07883">
    <property type="entry name" value="Cupin_2"/>
    <property type="match status" value="1"/>
</dbReference>
<evidence type="ECO:0000313" key="4">
    <source>
        <dbReference type="Proteomes" id="UP001629244"/>
    </source>
</evidence>
<feature type="compositionally biased region" description="Basic residues" evidence="1">
    <location>
        <begin position="15"/>
        <end position="27"/>
    </location>
</feature>
<gene>
    <name evidence="3" type="ORF">ABS767_09685</name>
</gene>
<dbReference type="Proteomes" id="UP001629244">
    <property type="component" value="Unassembled WGS sequence"/>
</dbReference>
<dbReference type="Gene3D" id="2.60.120.10">
    <property type="entry name" value="Jelly Rolls"/>
    <property type="match status" value="1"/>
</dbReference>
<organism evidence="3 4">
    <name type="scientific">Sphingomonas plantiphila</name>
    <dbReference type="NCBI Taxonomy" id="3163295"/>
    <lineage>
        <taxon>Bacteria</taxon>
        <taxon>Pseudomonadati</taxon>
        <taxon>Pseudomonadota</taxon>
        <taxon>Alphaproteobacteria</taxon>
        <taxon>Sphingomonadales</taxon>
        <taxon>Sphingomonadaceae</taxon>
        <taxon>Sphingomonas</taxon>
    </lineage>
</organism>
<dbReference type="InterPro" id="IPR014710">
    <property type="entry name" value="RmlC-like_jellyroll"/>
</dbReference>
<dbReference type="RefSeq" id="WP_408078146.1">
    <property type="nucleotide sequence ID" value="NZ_JBELQC010000001.1"/>
</dbReference>
<keyword evidence="4" id="KW-1185">Reference proteome</keyword>
<proteinExistence type="predicted"/>
<accession>A0ABW8YQ74</accession>